<accession>A0A4C1W3T1</accession>
<organism evidence="2 3">
    <name type="scientific">Eumeta variegata</name>
    <name type="common">Bagworm moth</name>
    <name type="synonym">Eumeta japonica</name>
    <dbReference type="NCBI Taxonomy" id="151549"/>
    <lineage>
        <taxon>Eukaryota</taxon>
        <taxon>Metazoa</taxon>
        <taxon>Ecdysozoa</taxon>
        <taxon>Arthropoda</taxon>
        <taxon>Hexapoda</taxon>
        <taxon>Insecta</taxon>
        <taxon>Pterygota</taxon>
        <taxon>Neoptera</taxon>
        <taxon>Endopterygota</taxon>
        <taxon>Lepidoptera</taxon>
        <taxon>Glossata</taxon>
        <taxon>Ditrysia</taxon>
        <taxon>Tineoidea</taxon>
        <taxon>Psychidae</taxon>
        <taxon>Oiketicinae</taxon>
        <taxon>Eumeta</taxon>
    </lineage>
</organism>
<gene>
    <name evidence="2" type="ORF">EVAR_75692_1</name>
</gene>
<reference evidence="2 3" key="1">
    <citation type="journal article" date="2019" name="Commun. Biol.">
        <title>The bagworm genome reveals a unique fibroin gene that provides high tensile strength.</title>
        <authorList>
            <person name="Kono N."/>
            <person name="Nakamura H."/>
            <person name="Ohtoshi R."/>
            <person name="Tomita M."/>
            <person name="Numata K."/>
            <person name="Arakawa K."/>
        </authorList>
    </citation>
    <scope>NUCLEOTIDE SEQUENCE [LARGE SCALE GENOMIC DNA]</scope>
</reference>
<dbReference type="AlphaFoldDB" id="A0A4C1W3T1"/>
<evidence type="ECO:0000313" key="3">
    <source>
        <dbReference type="Proteomes" id="UP000299102"/>
    </source>
</evidence>
<protein>
    <submittedName>
        <fullName evidence="2">Uncharacterized protein</fullName>
    </submittedName>
</protein>
<sequence>MSDDKTLNEDTEIAATFETFFTDIPVLTTSSLNSSRALAESLLRNNSPICDINLEFKFKQETTSLWSNRPGTRPLKSYLNNRVQRMFMIVLFADDISLLFKVKRQQPTYDDVNNAISKPFSLSILISNAARSTNVSSDSIVRSDSGPAIPMAVFSNFGLFFTFDARAVVVTRDAAECGKERDPFKRKKRDYSDKDPEEKDIPQALSGRRETVEKAKIHLTDDET</sequence>
<name>A0A4C1W3T1_EUMVA</name>
<evidence type="ECO:0000256" key="1">
    <source>
        <dbReference type="SAM" id="MobiDB-lite"/>
    </source>
</evidence>
<dbReference type="Proteomes" id="UP000299102">
    <property type="component" value="Unassembled WGS sequence"/>
</dbReference>
<feature type="compositionally biased region" description="Basic and acidic residues" evidence="1">
    <location>
        <begin position="190"/>
        <end position="224"/>
    </location>
</feature>
<comment type="caution">
    <text evidence="2">The sequence shown here is derived from an EMBL/GenBank/DDBJ whole genome shotgun (WGS) entry which is preliminary data.</text>
</comment>
<feature type="region of interest" description="Disordered" evidence="1">
    <location>
        <begin position="179"/>
        <end position="224"/>
    </location>
</feature>
<evidence type="ECO:0000313" key="2">
    <source>
        <dbReference type="EMBL" id="GBP44824.1"/>
    </source>
</evidence>
<keyword evidence="3" id="KW-1185">Reference proteome</keyword>
<proteinExistence type="predicted"/>
<dbReference type="EMBL" id="BGZK01000459">
    <property type="protein sequence ID" value="GBP44824.1"/>
    <property type="molecule type" value="Genomic_DNA"/>
</dbReference>